<accession>A0A2G5CGL5</accession>
<reference evidence="6 7" key="1">
    <citation type="submission" date="2017-09" db="EMBL/GenBank/DDBJ databases">
        <title>WGS assembly of Aquilegia coerulea Goldsmith.</title>
        <authorList>
            <person name="Hodges S."/>
            <person name="Kramer E."/>
            <person name="Nordborg M."/>
            <person name="Tomkins J."/>
            <person name="Borevitz J."/>
            <person name="Derieg N."/>
            <person name="Yan J."/>
            <person name="Mihaltcheva S."/>
            <person name="Hayes R.D."/>
            <person name="Rokhsar D."/>
        </authorList>
    </citation>
    <scope>NUCLEOTIDE SEQUENCE [LARGE SCALE GENOMIC DNA]</scope>
    <source>
        <strain evidence="7">cv. Goldsmith</strain>
    </source>
</reference>
<evidence type="ECO:0000313" key="7">
    <source>
        <dbReference type="Proteomes" id="UP000230069"/>
    </source>
</evidence>
<keyword evidence="3" id="KW-0862">Zinc</keyword>
<dbReference type="Pfam" id="PF04937">
    <property type="entry name" value="DUF659"/>
    <property type="match status" value="1"/>
</dbReference>
<feature type="domain" description="BED-type" evidence="5">
    <location>
        <begin position="6"/>
        <end position="67"/>
    </location>
</feature>
<dbReference type="AlphaFoldDB" id="A0A2G5CGL5"/>
<dbReference type="InterPro" id="IPR003656">
    <property type="entry name" value="Znf_BED"/>
</dbReference>
<protein>
    <recommendedName>
        <fullName evidence="5">BED-type domain-containing protein</fullName>
    </recommendedName>
</protein>
<sequence length="468" mass="54514">MSGGKKEKDPAWKYGTKVDVSNAGKTYVYLMCKFCSKTITRGVRRMKDHLAGTHENVKPCEKVPPKVKQETEDYLKQFQKKKKKGKLPPQREKEHRNQVCLDIGRFFFENGLSFNAARSPSFHNMLRSVGSYGRGLKSPSIYELRMWILQQEVKTTDEMIEEVKKTWQKTGVTIMSDGWTDIKGRTILNFLVNNPESIIFLRSVDVSDAIKDHMLFNLLDKVVEEVGEEHKAETKLMETRKGLYWTPSAAHCLDLMLEKIDTFPQHVSALHKAKRVAKFIYNHGWVTALRRKFSRRELICPTATRFATAYLSLQSILQSKKALERMFASRRWGNSLWGNKPEGKAMKKIVMKDNNFWSSLVYALKTTKPLVSVLRRVDSEKEPAMGFLYDMSQYKEIWDIINEKWDNKLHKDLHAARYYLNPQFHYEDNFSNSSDIKLGLFKCMDTLIRDPDEKERAHLELDEFTNAK</sequence>
<dbReference type="Proteomes" id="UP000230069">
    <property type="component" value="Unassembled WGS sequence"/>
</dbReference>
<dbReference type="SUPFAM" id="SSF53098">
    <property type="entry name" value="Ribonuclease H-like"/>
    <property type="match status" value="1"/>
</dbReference>
<evidence type="ECO:0000256" key="4">
    <source>
        <dbReference type="PROSITE-ProRule" id="PRU00027"/>
    </source>
</evidence>
<evidence type="ECO:0000313" key="6">
    <source>
        <dbReference type="EMBL" id="PIA30425.1"/>
    </source>
</evidence>
<keyword evidence="7" id="KW-1185">Reference proteome</keyword>
<evidence type="ECO:0000256" key="3">
    <source>
        <dbReference type="ARBA" id="ARBA00022833"/>
    </source>
</evidence>
<proteinExistence type="predicted"/>
<keyword evidence="2 4" id="KW-0863">Zinc-finger</keyword>
<organism evidence="6 7">
    <name type="scientific">Aquilegia coerulea</name>
    <name type="common">Rocky mountain columbine</name>
    <dbReference type="NCBI Taxonomy" id="218851"/>
    <lineage>
        <taxon>Eukaryota</taxon>
        <taxon>Viridiplantae</taxon>
        <taxon>Streptophyta</taxon>
        <taxon>Embryophyta</taxon>
        <taxon>Tracheophyta</taxon>
        <taxon>Spermatophyta</taxon>
        <taxon>Magnoliopsida</taxon>
        <taxon>Ranunculales</taxon>
        <taxon>Ranunculaceae</taxon>
        <taxon>Thalictroideae</taxon>
        <taxon>Aquilegia</taxon>
    </lineage>
</organism>
<dbReference type="InterPro" id="IPR007021">
    <property type="entry name" value="DUF659"/>
</dbReference>
<dbReference type="STRING" id="218851.A0A2G5CGL5"/>
<gene>
    <name evidence="6" type="ORF">AQUCO_05600109v1</name>
</gene>
<dbReference type="PROSITE" id="PS50808">
    <property type="entry name" value="ZF_BED"/>
    <property type="match status" value="1"/>
</dbReference>
<dbReference type="PANTHER" id="PTHR32166">
    <property type="entry name" value="OSJNBA0013A04.12 PROTEIN"/>
    <property type="match status" value="1"/>
</dbReference>
<evidence type="ECO:0000256" key="2">
    <source>
        <dbReference type="ARBA" id="ARBA00022771"/>
    </source>
</evidence>
<dbReference type="GO" id="GO:0003677">
    <property type="term" value="F:DNA binding"/>
    <property type="evidence" value="ECO:0007669"/>
    <property type="project" value="InterPro"/>
</dbReference>
<dbReference type="InterPro" id="IPR012337">
    <property type="entry name" value="RNaseH-like_sf"/>
</dbReference>
<keyword evidence="1" id="KW-0479">Metal-binding</keyword>
<name>A0A2G5CGL5_AQUCA</name>
<dbReference type="GO" id="GO:0008270">
    <property type="term" value="F:zinc ion binding"/>
    <property type="evidence" value="ECO:0007669"/>
    <property type="project" value="UniProtKB-KW"/>
</dbReference>
<evidence type="ECO:0000256" key="1">
    <source>
        <dbReference type="ARBA" id="ARBA00022723"/>
    </source>
</evidence>
<dbReference type="EMBL" id="KZ305073">
    <property type="protein sequence ID" value="PIA30425.1"/>
    <property type="molecule type" value="Genomic_DNA"/>
</dbReference>
<dbReference type="PANTHER" id="PTHR32166:SF74">
    <property type="entry name" value="OS05G0256350 PROTEIN"/>
    <property type="match status" value="1"/>
</dbReference>
<evidence type="ECO:0000259" key="5">
    <source>
        <dbReference type="PROSITE" id="PS50808"/>
    </source>
</evidence>
<dbReference type="InParanoid" id="A0A2G5CGL5"/>
<dbReference type="OrthoDB" id="2442898at2759"/>